<gene>
    <name evidence="2" type="ORF">N0B51_00475</name>
</gene>
<evidence type="ECO:0000313" key="2">
    <source>
        <dbReference type="EMBL" id="MCT2557445.1"/>
    </source>
</evidence>
<evidence type="ECO:0000313" key="3">
    <source>
        <dbReference type="Proteomes" id="UP001142648"/>
    </source>
</evidence>
<dbReference type="RefSeq" id="WP_259960226.1">
    <property type="nucleotide sequence ID" value="NZ_JAOAMV010000001.1"/>
</dbReference>
<evidence type="ECO:0000256" key="1">
    <source>
        <dbReference type="SAM" id="MobiDB-lite"/>
    </source>
</evidence>
<dbReference type="Proteomes" id="UP001142648">
    <property type="component" value="Unassembled WGS sequence"/>
</dbReference>
<name>A0A9X3A832_9SPHN</name>
<keyword evidence="3" id="KW-1185">Reference proteome</keyword>
<protein>
    <recommendedName>
        <fullName evidence="4">Gram-negative bacterial tonB protein</fullName>
    </recommendedName>
</protein>
<sequence length="251" mass="26639">MQSPLGRLARSLPDWPRRAGSMGLALLLEAGLLLLLLTLGKGITGPRAPAEALTTIDFAPDQPTPETPEEPQKDAAAPTALPRAQPTPEPDRPTPPVPLPPVQPPAAALSPKVEPAPAPETPKIRAVVRNDGGPAGPAHRALAGDSQLVGSGPNGEPVYAARWYREPYPDELRGYLSTATSPGYALINCRTVPDFKVDSCVLVDEYPGNAGLGRAVLAAAWQFKVRPPQVGGRVMVGEWVRIRITYDLKRG</sequence>
<reference evidence="2" key="1">
    <citation type="submission" date="2022-09" db="EMBL/GenBank/DDBJ databases">
        <title>The genome sequence of Tsuneonella sp. YG55.</title>
        <authorList>
            <person name="Liu Y."/>
        </authorList>
    </citation>
    <scope>NUCLEOTIDE SEQUENCE</scope>
    <source>
        <strain evidence="2">YG55</strain>
    </source>
</reference>
<proteinExistence type="predicted"/>
<feature type="region of interest" description="Disordered" evidence="1">
    <location>
        <begin position="58"/>
        <end position="154"/>
    </location>
</feature>
<dbReference type="EMBL" id="JAOAMV010000001">
    <property type="protein sequence ID" value="MCT2557445.1"/>
    <property type="molecule type" value="Genomic_DNA"/>
</dbReference>
<comment type="caution">
    <text evidence="2">The sequence shown here is derived from an EMBL/GenBank/DDBJ whole genome shotgun (WGS) entry which is preliminary data.</text>
</comment>
<organism evidence="2 3">
    <name type="scientific">Tsuneonella litorea</name>
    <dbReference type="NCBI Taxonomy" id="2976475"/>
    <lineage>
        <taxon>Bacteria</taxon>
        <taxon>Pseudomonadati</taxon>
        <taxon>Pseudomonadota</taxon>
        <taxon>Alphaproteobacteria</taxon>
        <taxon>Sphingomonadales</taxon>
        <taxon>Erythrobacteraceae</taxon>
        <taxon>Tsuneonella</taxon>
    </lineage>
</organism>
<evidence type="ECO:0008006" key="4">
    <source>
        <dbReference type="Google" id="ProtNLM"/>
    </source>
</evidence>
<dbReference type="AlphaFoldDB" id="A0A9X3A832"/>
<accession>A0A9X3A832</accession>
<feature type="compositionally biased region" description="Pro residues" evidence="1">
    <location>
        <begin position="85"/>
        <end position="104"/>
    </location>
</feature>